<dbReference type="Gene3D" id="3.30.200.20">
    <property type="entry name" value="Phosphorylase Kinase, domain 1"/>
    <property type="match status" value="1"/>
</dbReference>
<dbReference type="PROSITE" id="PS50011">
    <property type="entry name" value="PROTEIN_KINASE_DOM"/>
    <property type="match status" value="1"/>
</dbReference>
<dbReference type="InterPro" id="IPR017441">
    <property type="entry name" value="Protein_kinase_ATP_BS"/>
</dbReference>
<evidence type="ECO:0000313" key="9">
    <source>
        <dbReference type="Proteomes" id="UP001500016"/>
    </source>
</evidence>
<keyword evidence="1 5" id="KW-0853">WD repeat</keyword>
<dbReference type="Gene3D" id="1.10.510.10">
    <property type="entry name" value="Transferase(Phosphotransferase) domain 1"/>
    <property type="match status" value="1"/>
</dbReference>
<dbReference type="CDD" id="cd00200">
    <property type="entry name" value="WD40"/>
    <property type="match status" value="1"/>
</dbReference>
<evidence type="ECO:0000256" key="1">
    <source>
        <dbReference type="ARBA" id="ARBA00022574"/>
    </source>
</evidence>
<dbReference type="SUPFAM" id="SSF50978">
    <property type="entry name" value="WD40 repeat-like"/>
    <property type="match status" value="1"/>
</dbReference>
<dbReference type="SUPFAM" id="SSF56112">
    <property type="entry name" value="Protein kinase-like (PK-like)"/>
    <property type="match status" value="1"/>
</dbReference>
<dbReference type="PROSITE" id="PS00678">
    <property type="entry name" value="WD_REPEATS_1"/>
    <property type="match status" value="3"/>
</dbReference>
<dbReference type="PRINTS" id="PR00320">
    <property type="entry name" value="GPROTEINBRPT"/>
</dbReference>
<dbReference type="PROSITE" id="PS50294">
    <property type="entry name" value="WD_REPEATS_REGION"/>
    <property type="match status" value="5"/>
</dbReference>
<feature type="repeat" description="WD" evidence="5">
    <location>
        <begin position="635"/>
        <end position="676"/>
    </location>
</feature>
<keyword evidence="4 6" id="KW-0067">ATP-binding</keyword>
<evidence type="ECO:0000313" key="8">
    <source>
        <dbReference type="EMBL" id="GAA2082482.1"/>
    </source>
</evidence>
<evidence type="ECO:0000256" key="5">
    <source>
        <dbReference type="PROSITE-ProRule" id="PRU00221"/>
    </source>
</evidence>
<dbReference type="SMART" id="SM00320">
    <property type="entry name" value="WD40"/>
    <property type="match status" value="7"/>
</dbReference>
<dbReference type="InterPro" id="IPR036322">
    <property type="entry name" value="WD40_repeat_dom_sf"/>
</dbReference>
<dbReference type="Gene3D" id="2.130.10.10">
    <property type="entry name" value="YVTN repeat-like/Quinoprotein amine dehydrogenase"/>
    <property type="match status" value="2"/>
</dbReference>
<evidence type="ECO:0000256" key="6">
    <source>
        <dbReference type="PROSITE-ProRule" id="PRU10141"/>
    </source>
</evidence>
<dbReference type="SMART" id="SM00220">
    <property type="entry name" value="S_TKc"/>
    <property type="match status" value="1"/>
</dbReference>
<feature type="domain" description="Protein kinase" evidence="7">
    <location>
        <begin position="31"/>
        <end position="288"/>
    </location>
</feature>
<evidence type="ECO:0000256" key="3">
    <source>
        <dbReference type="ARBA" id="ARBA00022741"/>
    </source>
</evidence>
<dbReference type="InterPro" id="IPR001680">
    <property type="entry name" value="WD40_rpt"/>
</dbReference>
<reference evidence="9" key="1">
    <citation type="journal article" date="2019" name="Int. J. Syst. Evol. Microbiol.">
        <title>The Global Catalogue of Microorganisms (GCM) 10K type strain sequencing project: providing services to taxonomists for standard genome sequencing and annotation.</title>
        <authorList>
            <consortium name="The Broad Institute Genomics Platform"/>
            <consortium name="The Broad Institute Genome Sequencing Center for Infectious Disease"/>
            <person name="Wu L."/>
            <person name="Ma J."/>
        </authorList>
    </citation>
    <scope>NUCLEOTIDE SEQUENCE [LARGE SCALE GENOMIC DNA]</scope>
    <source>
        <strain evidence="9">JCM 15478</strain>
    </source>
</reference>
<dbReference type="PROSITE" id="PS00108">
    <property type="entry name" value="PROTEIN_KINASE_ST"/>
    <property type="match status" value="1"/>
</dbReference>
<dbReference type="Pfam" id="PF00400">
    <property type="entry name" value="WD40"/>
    <property type="match status" value="2"/>
</dbReference>
<protein>
    <recommendedName>
        <fullName evidence="7">Protein kinase domain-containing protein</fullName>
    </recommendedName>
</protein>
<dbReference type="Pfam" id="PF25173">
    <property type="entry name" value="Beta-prop_WDR3_1st"/>
    <property type="match status" value="1"/>
</dbReference>
<feature type="repeat" description="WD" evidence="5">
    <location>
        <begin position="593"/>
        <end position="634"/>
    </location>
</feature>
<feature type="binding site" evidence="6">
    <location>
        <position position="59"/>
    </location>
    <ligand>
        <name>ATP</name>
        <dbReference type="ChEBI" id="CHEBI:30616"/>
    </ligand>
</feature>
<dbReference type="EMBL" id="BAAAPE010000011">
    <property type="protein sequence ID" value="GAA2082482.1"/>
    <property type="molecule type" value="Genomic_DNA"/>
</dbReference>
<accession>A0ABP5HMN5</accession>
<keyword evidence="2" id="KW-0677">Repeat</keyword>
<dbReference type="InterPro" id="IPR019775">
    <property type="entry name" value="WD40_repeat_CS"/>
</dbReference>
<dbReference type="CDD" id="cd14014">
    <property type="entry name" value="STKc_PknB_like"/>
    <property type="match status" value="1"/>
</dbReference>
<dbReference type="RefSeq" id="WP_344530464.1">
    <property type="nucleotide sequence ID" value="NZ_BAAAPE010000011.1"/>
</dbReference>
<evidence type="ECO:0000256" key="2">
    <source>
        <dbReference type="ARBA" id="ARBA00022737"/>
    </source>
</evidence>
<dbReference type="InterPro" id="IPR015943">
    <property type="entry name" value="WD40/YVTN_repeat-like_dom_sf"/>
</dbReference>
<dbReference type="InterPro" id="IPR020472">
    <property type="entry name" value="WD40_PAC1"/>
</dbReference>
<dbReference type="Proteomes" id="UP001500016">
    <property type="component" value="Unassembled WGS sequence"/>
</dbReference>
<name>A0ABP5HMN5_9ACTN</name>
<organism evidence="8 9">
    <name type="scientific">Streptomyces albiaxialis</name>
    <dbReference type="NCBI Taxonomy" id="329523"/>
    <lineage>
        <taxon>Bacteria</taxon>
        <taxon>Bacillati</taxon>
        <taxon>Actinomycetota</taxon>
        <taxon>Actinomycetes</taxon>
        <taxon>Kitasatosporales</taxon>
        <taxon>Streptomycetaceae</taxon>
        <taxon>Streptomyces</taxon>
    </lineage>
</organism>
<keyword evidence="3 6" id="KW-0547">Nucleotide-binding</keyword>
<evidence type="ECO:0000259" key="7">
    <source>
        <dbReference type="PROSITE" id="PS50011"/>
    </source>
</evidence>
<dbReference type="PANTHER" id="PTHR19879:SF9">
    <property type="entry name" value="TRANSCRIPTION INITIATION FACTOR TFIID SUBUNIT 5"/>
    <property type="match status" value="1"/>
</dbReference>
<proteinExistence type="predicted"/>
<feature type="repeat" description="WD" evidence="5">
    <location>
        <begin position="551"/>
        <end position="592"/>
    </location>
</feature>
<dbReference type="Pfam" id="PF00069">
    <property type="entry name" value="Pkinase"/>
    <property type="match status" value="1"/>
</dbReference>
<dbReference type="InterPro" id="IPR000719">
    <property type="entry name" value="Prot_kinase_dom"/>
</dbReference>
<dbReference type="PROSITE" id="PS00107">
    <property type="entry name" value="PROTEIN_KINASE_ATP"/>
    <property type="match status" value="1"/>
</dbReference>
<dbReference type="PROSITE" id="PS50082">
    <property type="entry name" value="WD_REPEATS_2"/>
    <property type="match status" value="5"/>
</dbReference>
<feature type="repeat" description="WD" evidence="5">
    <location>
        <begin position="382"/>
        <end position="423"/>
    </location>
</feature>
<gene>
    <name evidence="8" type="ORF">GCM10009801_42260</name>
</gene>
<dbReference type="PANTHER" id="PTHR19879">
    <property type="entry name" value="TRANSCRIPTION INITIATION FACTOR TFIID"/>
    <property type="match status" value="1"/>
</dbReference>
<keyword evidence="9" id="KW-1185">Reference proteome</keyword>
<comment type="caution">
    <text evidence="8">The sequence shown here is derived from an EMBL/GenBank/DDBJ whole genome shotgun (WGS) entry which is preliminary data.</text>
</comment>
<dbReference type="InterPro" id="IPR008271">
    <property type="entry name" value="Ser/Thr_kinase_AS"/>
</dbReference>
<dbReference type="InterPro" id="IPR011009">
    <property type="entry name" value="Kinase-like_dom_sf"/>
</dbReference>
<feature type="repeat" description="WD" evidence="5">
    <location>
        <begin position="509"/>
        <end position="550"/>
    </location>
</feature>
<sequence length="683" mass="71769">MVAEDAGTGAAARATVFEELGADDPERLGDYTLVARLGAGGMGKVYLSHTRAGRPVAIKAIRPELADDPAFRRRFRREVAAAQRVHGLHTAPVIDSDIDGTPLWLATAFVEGPTLSTAVTRHGPLPVPAVLLLAAGVAEALQDVHGAGIVHRDLKASNVLLAMDGPRVIDFGIARAADATALTDAGSAVGTPAFMSPEQAQDKDVGPATDVFSLGQLIAYAARGTPAFGEGQAFGVLYRIVHEEPDLADVPEALLPLLNRCLAKDPGERPSPAEVIELCRAASGDDMLRRPGTWLPEAIIMDITRHHVPERAPTGVGETRQPARKPVPRRTVLALGATVLTAAGSAAAVMGLREDSDPKSPGNAAGRKAAAKNVSVKSTDILIGHVVGINSLSFSPDGKSLATSSGPETVHLWDLTKNENEPTLPGEKRATYSVAFSPDGKTLATGNGGDYEGVHLRDAKTGRIRTSLTGVADKVLSVAYSPDGKTLAASSAEDVLLWDVESAKRTIALPGHNTMTNSVAFSPDGKTLATGSDDKQVRLWDTATGRRRATLTGHKGQVNAVAFSPDGKTLASGGYDKQVRLWDAATGRHRATLTGHKGQVNAVAFSPDGKTLATAGHDKTVRLWDMRTGKRKATLTGHRNAILCLSFSPDGRTLATGSEDRMVRLWRAGRGVRISAAQIDQSA</sequence>
<evidence type="ECO:0000256" key="4">
    <source>
        <dbReference type="ARBA" id="ARBA00022840"/>
    </source>
</evidence>